<evidence type="ECO:0008006" key="4">
    <source>
        <dbReference type="Google" id="ProtNLM"/>
    </source>
</evidence>
<protein>
    <recommendedName>
        <fullName evidence="4">DUF2304 domain-containing protein</fullName>
    </recommendedName>
</protein>
<evidence type="ECO:0000256" key="1">
    <source>
        <dbReference type="SAM" id="Phobius"/>
    </source>
</evidence>
<dbReference type="Proteomes" id="UP000788262">
    <property type="component" value="Unassembled WGS sequence"/>
</dbReference>
<evidence type="ECO:0000313" key="2">
    <source>
        <dbReference type="EMBL" id="MBN0046324.1"/>
    </source>
</evidence>
<dbReference type="EMBL" id="JAFFZS010000015">
    <property type="protein sequence ID" value="MBN0046324.1"/>
    <property type="molecule type" value="Genomic_DNA"/>
</dbReference>
<proteinExistence type="predicted"/>
<gene>
    <name evidence="2" type="ORF">JS756_19895</name>
</gene>
<accession>A0ABS2VTH0</accession>
<feature type="transmembrane region" description="Helical" evidence="1">
    <location>
        <begin position="29"/>
        <end position="48"/>
    </location>
</feature>
<keyword evidence="1" id="KW-0812">Transmembrane</keyword>
<comment type="caution">
    <text evidence="2">The sequence shown here is derived from an EMBL/GenBank/DDBJ whole genome shotgun (WGS) entry which is preliminary data.</text>
</comment>
<dbReference type="RefSeq" id="WP_205384473.1">
    <property type="nucleotide sequence ID" value="NZ_JAFFZS010000015.1"/>
</dbReference>
<keyword evidence="3" id="KW-1185">Reference proteome</keyword>
<organism evidence="2 3">
    <name type="scientific">Streptomyces actuosus</name>
    <dbReference type="NCBI Taxonomy" id="1885"/>
    <lineage>
        <taxon>Bacteria</taxon>
        <taxon>Bacillati</taxon>
        <taxon>Actinomycetota</taxon>
        <taxon>Actinomycetes</taxon>
        <taxon>Kitasatosporales</taxon>
        <taxon>Streptomycetaceae</taxon>
        <taxon>Streptomyces</taxon>
    </lineage>
</organism>
<keyword evidence="1" id="KW-0472">Membrane</keyword>
<sequence length="64" mass="6638">MAISLSVVLLLAIILVVMMRGGSIKAGPVVVAVLFGFFLASTGVAPSINRFLDSIAQTINSISF</sequence>
<name>A0ABS2VTH0_STRAS</name>
<keyword evidence="1" id="KW-1133">Transmembrane helix</keyword>
<reference evidence="2 3" key="1">
    <citation type="submission" date="2021-02" db="EMBL/GenBank/DDBJ databases">
        <title>Whole genome sequencing of Streptomyces actuosus VRA1.</title>
        <authorList>
            <person name="Sen G."/>
            <person name="Sen A."/>
        </authorList>
    </citation>
    <scope>NUCLEOTIDE SEQUENCE [LARGE SCALE GENOMIC DNA]</scope>
    <source>
        <strain evidence="2 3">VRA1</strain>
    </source>
</reference>
<evidence type="ECO:0000313" key="3">
    <source>
        <dbReference type="Proteomes" id="UP000788262"/>
    </source>
</evidence>